<evidence type="ECO:0000313" key="2">
    <source>
        <dbReference type="EMBL" id="ANH72041.1"/>
    </source>
</evidence>
<evidence type="ECO:0000313" key="3">
    <source>
        <dbReference type="Proteomes" id="UP000077927"/>
    </source>
</evidence>
<dbReference type="KEGG" id="rin:ACS15_0008"/>
<organism evidence="2 3">
    <name type="scientific">Ralstonia insidiosa</name>
    <dbReference type="NCBI Taxonomy" id="190721"/>
    <lineage>
        <taxon>Bacteria</taxon>
        <taxon>Pseudomonadati</taxon>
        <taxon>Pseudomonadota</taxon>
        <taxon>Betaproteobacteria</taxon>
        <taxon>Burkholderiales</taxon>
        <taxon>Burkholderiaceae</taxon>
        <taxon>Ralstonia</taxon>
    </lineage>
</organism>
<evidence type="ECO:0000256" key="1">
    <source>
        <dbReference type="SAM" id="MobiDB-lite"/>
    </source>
</evidence>
<gene>
    <name evidence="2" type="ORF">ACS15_0008</name>
</gene>
<reference evidence="2 3" key="1">
    <citation type="submission" date="2015-09" db="EMBL/GenBank/DDBJ databases">
        <authorList>
            <person name="Xu Y."/>
            <person name="Nagy A."/>
            <person name="Liu N.T."/>
            <person name="Nou X."/>
        </authorList>
    </citation>
    <scope>NUCLEOTIDE SEQUENCE [LARGE SCALE GENOMIC DNA]</scope>
    <source>
        <strain evidence="2 3">FC1138</strain>
    </source>
</reference>
<dbReference type="AlphaFoldDB" id="A0AAC9BE07"/>
<proteinExistence type="predicted"/>
<dbReference type="Proteomes" id="UP000077927">
    <property type="component" value="Chromosome 1"/>
</dbReference>
<sequence>MLAVKHLETRLLVRGHSRTAASLLEHRGAIWRGNLQLGLEQQFVVLRTAGRRRLGIDEEQTDHPVAIELPGPTTNHHIGLSGVGRLCRNVSLGQVNHDRLAAHRVALPDRLGVALFGCRLRAFLSRVSPPSGRDHQLSGASVDSAGQPDCSRRQGINRQRQIIGVAVLDSPSTV</sequence>
<dbReference type="EMBL" id="CP012605">
    <property type="protein sequence ID" value="ANH72041.1"/>
    <property type="molecule type" value="Genomic_DNA"/>
</dbReference>
<protein>
    <submittedName>
        <fullName evidence="2">Uncharacterized protein</fullName>
    </submittedName>
</protein>
<accession>A0AAC9BE07</accession>
<name>A0AAC9BE07_9RALS</name>
<feature type="region of interest" description="Disordered" evidence="1">
    <location>
        <begin position="128"/>
        <end position="154"/>
    </location>
</feature>